<proteinExistence type="predicted"/>
<evidence type="ECO:0000256" key="1">
    <source>
        <dbReference type="SAM" id="MobiDB-lite"/>
    </source>
</evidence>
<name>A0A371HS54_MUCPR</name>
<accession>A0A371HS54</accession>
<keyword evidence="3" id="KW-1185">Reference proteome</keyword>
<gene>
    <name evidence="2" type="ORF">CR513_10500</name>
</gene>
<sequence>NSCTPSPQPDHFISGAWTSWAHSPSTRLSEVSDSGVDRSRAGGHDINKKDQSPTTDLVHISVYRGFLRSTEDKATVHINGAPTIKRINQDRQQGYPKGAAEMTRGGKRKVGRGASPGALVVPQDVSLLYQRNTFPFDLRHRSGHPGRNRRIVTPNRFISRAKSKPRPIVGGARTCANKGVHSESYSGEAPKMKVSLPAVQAPRPVTKLAKELTVWNSSMLSCMFIRDRSRAGGHDINEKDQRKIICQFGLPTEIVSDNRLSSHLGLPWISALD</sequence>
<dbReference type="AlphaFoldDB" id="A0A371HS54"/>
<comment type="caution">
    <text evidence="2">The sequence shown here is derived from an EMBL/GenBank/DDBJ whole genome shotgun (WGS) entry which is preliminary data.</text>
</comment>
<dbReference type="EMBL" id="QJKJ01001840">
    <property type="protein sequence ID" value="RDY05640.1"/>
    <property type="molecule type" value="Genomic_DNA"/>
</dbReference>
<feature type="region of interest" description="Disordered" evidence="1">
    <location>
        <begin position="26"/>
        <end position="52"/>
    </location>
</feature>
<organism evidence="2 3">
    <name type="scientific">Mucuna pruriens</name>
    <name type="common">Velvet bean</name>
    <name type="synonym">Dolichos pruriens</name>
    <dbReference type="NCBI Taxonomy" id="157652"/>
    <lineage>
        <taxon>Eukaryota</taxon>
        <taxon>Viridiplantae</taxon>
        <taxon>Streptophyta</taxon>
        <taxon>Embryophyta</taxon>
        <taxon>Tracheophyta</taxon>
        <taxon>Spermatophyta</taxon>
        <taxon>Magnoliopsida</taxon>
        <taxon>eudicotyledons</taxon>
        <taxon>Gunneridae</taxon>
        <taxon>Pentapetalae</taxon>
        <taxon>rosids</taxon>
        <taxon>fabids</taxon>
        <taxon>Fabales</taxon>
        <taxon>Fabaceae</taxon>
        <taxon>Papilionoideae</taxon>
        <taxon>50 kb inversion clade</taxon>
        <taxon>NPAAA clade</taxon>
        <taxon>indigoferoid/millettioid clade</taxon>
        <taxon>Phaseoleae</taxon>
        <taxon>Mucuna</taxon>
    </lineage>
</organism>
<evidence type="ECO:0000313" key="2">
    <source>
        <dbReference type="EMBL" id="RDY05640.1"/>
    </source>
</evidence>
<feature type="compositionally biased region" description="Basic and acidic residues" evidence="1">
    <location>
        <begin position="35"/>
        <end position="51"/>
    </location>
</feature>
<dbReference type="Proteomes" id="UP000257109">
    <property type="component" value="Unassembled WGS sequence"/>
</dbReference>
<protein>
    <submittedName>
        <fullName evidence="2">Uncharacterized protein</fullName>
    </submittedName>
</protein>
<feature type="non-terminal residue" evidence="2">
    <location>
        <position position="1"/>
    </location>
</feature>
<feature type="region of interest" description="Disordered" evidence="1">
    <location>
        <begin position="92"/>
        <end position="117"/>
    </location>
</feature>
<evidence type="ECO:0000313" key="3">
    <source>
        <dbReference type="Proteomes" id="UP000257109"/>
    </source>
</evidence>
<reference evidence="2" key="1">
    <citation type="submission" date="2018-05" db="EMBL/GenBank/DDBJ databases">
        <title>Draft genome of Mucuna pruriens seed.</title>
        <authorList>
            <person name="Nnadi N.E."/>
            <person name="Vos R."/>
            <person name="Hasami M.H."/>
            <person name="Devisetty U.K."/>
            <person name="Aguiy J.C."/>
        </authorList>
    </citation>
    <scope>NUCLEOTIDE SEQUENCE [LARGE SCALE GENOMIC DNA]</scope>
    <source>
        <strain evidence="2">JCA_2017</strain>
    </source>
</reference>